<proteinExistence type="predicted"/>
<dbReference type="EMBL" id="PYGC01000003">
    <property type="protein sequence ID" value="PSK83741.1"/>
    <property type="molecule type" value="Genomic_DNA"/>
</dbReference>
<evidence type="ECO:0000313" key="2">
    <source>
        <dbReference type="Proteomes" id="UP000240621"/>
    </source>
</evidence>
<protein>
    <submittedName>
        <fullName evidence="1">Uncharacterized protein</fullName>
    </submittedName>
</protein>
<dbReference type="Proteomes" id="UP000240621">
    <property type="component" value="Unassembled WGS sequence"/>
</dbReference>
<evidence type="ECO:0000313" key="1">
    <source>
        <dbReference type="EMBL" id="PSK83741.1"/>
    </source>
</evidence>
<comment type="caution">
    <text evidence="1">The sequence shown here is derived from an EMBL/GenBank/DDBJ whole genome shotgun (WGS) entry which is preliminary data.</text>
</comment>
<sequence>MNDLLLTVPLAAGVVGARYIVAARRRRNRGGKHGQDMS</sequence>
<organism evidence="1 2">
    <name type="scientific">Prolixibacter denitrificans</name>
    <dbReference type="NCBI Taxonomy" id="1541063"/>
    <lineage>
        <taxon>Bacteria</taxon>
        <taxon>Pseudomonadati</taxon>
        <taxon>Bacteroidota</taxon>
        <taxon>Bacteroidia</taxon>
        <taxon>Marinilabiliales</taxon>
        <taxon>Prolixibacteraceae</taxon>
        <taxon>Prolixibacter</taxon>
    </lineage>
</organism>
<dbReference type="AlphaFoldDB" id="A0A2P8CFI3"/>
<gene>
    <name evidence="1" type="ORF">CLV93_103156</name>
</gene>
<name>A0A2P8CFI3_9BACT</name>
<accession>A0A2P8CFI3</accession>
<reference evidence="1 2" key="1">
    <citation type="submission" date="2018-03" db="EMBL/GenBank/DDBJ databases">
        <title>Genomic Encyclopedia of Archaeal and Bacterial Type Strains, Phase II (KMG-II): from individual species to whole genera.</title>
        <authorList>
            <person name="Goeker M."/>
        </authorList>
    </citation>
    <scope>NUCLEOTIDE SEQUENCE [LARGE SCALE GENOMIC DNA]</scope>
    <source>
        <strain evidence="1 2">DSM 27267</strain>
    </source>
</reference>